<comment type="caution">
    <text evidence="8">The sequence shown here is derived from an EMBL/GenBank/DDBJ whole genome shotgun (WGS) entry which is preliminary data.</text>
</comment>
<dbReference type="InterPro" id="IPR007110">
    <property type="entry name" value="Ig-like_dom"/>
</dbReference>
<dbReference type="SMART" id="SM00408">
    <property type="entry name" value="IGc2"/>
    <property type="match status" value="1"/>
</dbReference>
<evidence type="ECO:0000256" key="5">
    <source>
        <dbReference type="ARBA" id="ARBA00023180"/>
    </source>
</evidence>
<dbReference type="PANTHER" id="PTHR44170">
    <property type="entry name" value="PROTEIN SIDEKICK"/>
    <property type="match status" value="1"/>
</dbReference>
<keyword evidence="4" id="KW-1015">Disulfide bond</keyword>
<dbReference type="PANTHER" id="PTHR44170:SF8">
    <property type="entry name" value="NETRIN RECEPTOR DCC"/>
    <property type="match status" value="1"/>
</dbReference>
<evidence type="ECO:0000256" key="6">
    <source>
        <dbReference type="ARBA" id="ARBA00023319"/>
    </source>
</evidence>
<sequence>MALLGTDAVLECSASGYPTPGIQWRRGEEMIQSWNKKYSLLVGSNLIIRSVTDDDSGSYSCTAANKNHNITAHTELSVQEDSSFSCKQKVKIKQKQLLFVRLSGENVQINLRVFSASFQLGPAAHRCPFMSLSQRPL</sequence>
<dbReference type="InterPro" id="IPR003599">
    <property type="entry name" value="Ig_sub"/>
</dbReference>
<dbReference type="PROSITE" id="PS50835">
    <property type="entry name" value="IG_LIKE"/>
    <property type="match status" value="1"/>
</dbReference>
<accession>A0AAD9BK66</accession>
<dbReference type="EMBL" id="JASDAP010000022">
    <property type="protein sequence ID" value="KAK1884203.1"/>
    <property type="molecule type" value="Genomic_DNA"/>
</dbReference>
<organism evidence="8 9">
    <name type="scientific">Dissostichus eleginoides</name>
    <name type="common">Patagonian toothfish</name>
    <name type="synonym">Dissostichus amissus</name>
    <dbReference type="NCBI Taxonomy" id="100907"/>
    <lineage>
        <taxon>Eukaryota</taxon>
        <taxon>Metazoa</taxon>
        <taxon>Chordata</taxon>
        <taxon>Craniata</taxon>
        <taxon>Vertebrata</taxon>
        <taxon>Euteleostomi</taxon>
        <taxon>Actinopterygii</taxon>
        <taxon>Neopterygii</taxon>
        <taxon>Teleostei</taxon>
        <taxon>Neoteleostei</taxon>
        <taxon>Acanthomorphata</taxon>
        <taxon>Eupercaria</taxon>
        <taxon>Perciformes</taxon>
        <taxon>Notothenioidei</taxon>
        <taxon>Nototheniidae</taxon>
        <taxon>Dissostichus</taxon>
    </lineage>
</organism>
<keyword evidence="3" id="KW-0472">Membrane</keyword>
<keyword evidence="8" id="KW-0675">Receptor</keyword>
<protein>
    <submittedName>
        <fullName evidence="8">Netrin receptor DCC</fullName>
    </submittedName>
</protein>
<dbReference type="Pfam" id="PF07679">
    <property type="entry name" value="I-set"/>
    <property type="match status" value="1"/>
</dbReference>
<evidence type="ECO:0000256" key="4">
    <source>
        <dbReference type="ARBA" id="ARBA00023157"/>
    </source>
</evidence>
<dbReference type="InterPro" id="IPR013783">
    <property type="entry name" value="Ig-like_fold"/>
</dbReference>
<dbReference type="AlphaFoldDB" id="A0AAD9BK66"/>
<reference evidence="8" key="1">
    <citation type="submission" date="2023-04" db="EMBL/GenBank/DDBJ databases">
        <title>Chromosome-level genome of Chaenocephalus aceratus.</title>
        <authorList>
            <person name="Park H."/>
        </authorList>
    </citation>
    <scope>NUCLEOTIDE SEQUENCE</scope>
    <source>
        <strain evidence="8">DE</strain>
        <tissue evidence="8">Muscle</tissue>
    </source>
</reference>
<gene>
    <name evidence="8" type="ORF">KUDE01_022524</name>
</gene>
<dbReference type="InterPro" id="IPR003598">
    <property type="entry name" value="Ig_sub2"/>
</dbReference>
<keyword evidence="9" id="KW-1185">Reference proteome</keyword>
<dbReference type="SMART" id="SM00409">
    <property type="entry name" value="IG"/>
    <property type="match status" value="1"/>
</dbReference>
<evidence type="ECO:0000259" key="7">
    <source>
        <dbReference type="PROSITE" id="PS50835"/>
    </source>
</evidence>
<feature type="domain" description="Ig-like" evidence="7">
    <location>
        <begin position="1"/>
        <end position="77"/>
    </location>
</feature>
<keyword evidence="6" id="KW-0393">Immunoglobulin domain</keyword>
<dbReference type="InterPro" id="IPR013098">
    <property type="entry name" value="Ig_I-set"/>
</dbReference>
<dbReference type="SUPFAM" id="SSF48726">
    <property type="entry name" value="Immunoglobulin"/>
    <property type="match status" value="1"/>
</dbReference>
<keyword evidence="2" id="KW-0677">Repeat</keyword>
<dbReference type="GO" id="GO:0098609">
    <property type="term" value="P:cell-cell adhesion"/>
    <property type="evidence" value="ECO:0007669"/>
    <property type="project" value="TreeGrafter"/>
</dbReference>
<evidence type="ECO:0000313" key="8">
    <source>
        <dbReference type="EMBL" id="KAK1884203.1"/>
    </source>
</evidence>
<comment type="subcellular location">
    <subcellularLocation>
        <location evidence="1">Membrane</location>
    </subcellularLocation>
</comment>
<dbReference type="GO" id="GO:0016020">
    <property type="term" value="C:membrane"/>
    <property type="evidence" value="ECO:0007669"/>
    <property type="project" value="UniProtKB-SubCell"/>
</dbReference>
<dbReference type="Proteomes" id="UP001228049">
    <property type="component" value="Unassembled WGS sequence"/>
</dbReference>
<dbReference type="Gene3D" id="2.60.40.10">
    <property type="entry name" value="Immunoglobulins"/>
    <property type="match status" value="1"/>
</dbReference>
<dbReference type="InterPro" id="IPR036179">
    <property type="entry name" value="Ig-like_dom_sf"/>
</dbReference>
<keyword evidence="5" id="KW-0325">Glycoprotein</keyword>
<evidence type="ECO:0000256" key="3">
    <source>
        <dbReference type="ARBA" id="ARBA00023136"/>
    </source>
</evidence>
<proteinExistence type="predicted"/>
<evidence type="ECO:0000256" key="2">
    <source>
        <dbReference type="ARBA" id="ARBA00022737"/>
    </source>
</evidence>
<evidence type="ECO:0000256" key="1">
    <source>
        <dbReference type="ARBA" id="ARBA00004370"/>
    </source>
</evidence>
<name>A0AAD9BK66_DISEL</name>
<evidence type="ECO:0000313" key="9">
    <source>
        <dbReference type="Proteomes" id="UP001228049"/>
    </source>
</evidence>
<dbReference type="FunFam" id="2.60.40.10:FF:000004">
    <property type="entry name" value="DCC isoform 1"/>
    <property type="match status" value="1"/>
</dbReference>